<evidence type="ECO:0000256" key="1">
    <source>
        <dbReference type="ARBA" id="ARBA00005525"/>
    </source>
</evidence>
<proteinExistence type="inferred from homology"/>
<dbReference type="InterPro" id="IPR028939">
    <property type="entry name" value="P5C_Rdtase_cat_N"/>
</dbReference>
<dbReference type="Gene3D" id="3.40.50.720">
    <property type="entry name" value="NAD(P)-binding Rossmann-like Domain"/>
    <property type="match status" value="1"/>
</dbReference>
<dbReference type="FunFam" id="3.40.50.720:FF:000447">
    <property type="entry name" value="NADP dependent oxidoreductase domain containing 1"/>
    <property type="match status" value="1"/>
</dbReference>
<dbReference type="Proteomes" id="UP000504632">
    <property type="component" value="Chromosome 10"/>
</dbReference>
<accession>A0A6J2WIU8</accession>
<dbReference type="GO" id="GO:0055129">
    <property type="term" value="P:L-proline biosynthetic process"/>
    <property type="evidence" value="ECO:0007669"/>
    <property type="project" value="TreeGrafter"/>
</dbReference>
<reference evidence="7" key="1">
    <citation type="submission" date="2025-08" db="UniProtKB">
        <authorList>
            <consortium name="RefSeq"/>
        </authorList>
    </citation>
    <scope>IDENTIFICATION</scope>
</reference>
<dbReference type="PANTHER" id="PTHR11645:SF58">
    <property type="entry name" value="NADP-DEPENDENT OXIDOREDUCTASE DOMAIN-CONTAINING PROTEIN 1"/>
    <property type="match status" value="1"/>
</dbReference>
<keyword evidence="2" id="KW-0560">Oxidoreductase</keyword>
<comment type="similarity">
    <text evidence="1">Belongs to the pyrroline-5-carboxylate reductase family.</text>
</comment>
<comment type="function">
    <text evidence="3">Probable oxidoreductase.</text>
</comment>
<dbReference type="OrthoDB" id="195672at2759"/>
<feature type="domain" description="Pyrroline-5-carboxylate reductase catalytic N-terminal" evidence="5">
    <location>
        <begin position="81"/>
        <end position="168"/>
    </location>
</feature>
<dbReference type="CTD" id="122945"/>
<evidence type="ECO:0000256" key="4">
    <source>
        <dbReference type="ARBA" id="ARBA00072230"/>
    </source>
</evidence>
<evidence type="ECO:0000256" key="2">
    <source>
        <dbReference type="ARBA" id="ARBA00023002"/>
    </source>
</evidence>
<dbReference type="FunCoup" id="A0A6J2WIU8">
    <property type="interactions" value="260"/>
</dbReference>
<dbReference type="GO" id="GO:0004735">
    <property type="term" value="F:pyrroline-5-carboxylate reductase activity"/>
    <property type="evidence" value="ECO:0007669"/>
    <property type="project" value="TreeGrafter"/>
</dbReference>
<gene>
    <name evidence="7" type="primary">noxred1</name>
</gene>
<evidence type="ECO:0000259" key="5">
    <source>
        <dbReference type="Pfam" id="PF03807"/>
    </source>
</evidence>
<evidence type="ECO:0000313" key="6">
    <source>
        <dbReference type="Proteomes" id="UP000504632"/>
    </source>
</evidence>
<protein>
    <recommendedName>
        <fullName evidence="4">NADP-dependent oxidoreductase domain-containing protein 1</fullName>
    </recommendedName>
</protein>
<dbReference type="SUPFAM" id="SSF51735">
    <property type="entry name" value="NAD(P)-binding Rossmann-fold domains"/>
    <property type="match status" value="1"/>
</dbReference>
<keyword evidence="6" id="KW-1185">Reference proteome</keyword>
<dbReference type="InterPro" id="IPR036291">
    <property type="entry name" value="NAD(P)-bd_dom_sf"/>
</dbReference>
<dbReference type="PANTHER" id="PTHR11645">
    <property type="entry name" value="PYRROLINE-5-CARBOXYLATE REDUCTASE"/>
    <property type="match status" value="1"/>
</dbReference>
<evidence type="ECO:0000256" key="3">
    <source>
        <dbReference type="ARBA" id="ARBA00054560"/>
    </source>
</evidence>
<dbReference type="Pfam" id="PF03807">
    <property type="entry name" value="F420_oxidored"/>
    <property type="match status" value="1"/>
</dbReference>
<dbReference type="InParanoid" id="A0A6J2WIU8"/>
<sequence length="345" mass="38097">MLNSSRDITANLKTLTFECGLSDNENQLLFLRGRSAGLVICGCAHALFICRLAISLRIFIKAEDTDQTPDTERTLKTQGLRVGILGGGHIGKQLTHLLLEMSGLKPSSINVSTRRPENLEEFSGKGVECYYDNRRLATWADVLFLCCLPSHLPQVCTEIHSHIPPHSLIYSFPSAVPINRLARLLGHNFILKPQYDFVACESTDIWLSESCVTKALKDTSIIVASCPLSLKGGVSLDQMWVPSVLYSLLNMCTAQKIGSSQALQLLNELFKCQPSAKTFICQNFVNSAVAAMLTSDKIFPWINLVDVQSKETPLSRCLLESEALQNLISAAYCLIFSDLPSRKTV</sequence>
<name>A0A6J2WIU8_CHACN</name>
<evidence type="ECO:0000313" key="7">
    <source>
        <dbReference type="RefSeq" id="XP_030643251.1"/>
    </source>
</evidence>
<dbReference type="AlphaFoldDB" id="A0A6J2WIU8"/>
<dbReference type="RefSeq" id="XP_030643251.1">
    <property type="nucleotide sequence ID" value="XM_030787391.1"/>
</dbReference>
<organism evidence="6 7">
    <name type="scientific">Chanos chanos</name>
    <name type="common">Milkfish</name>
    <name type="synonym">Mugil chanos</name>
    <dbReference type="NCBI Taxonomy" id="29144"/>
    <lineage>
        <taxon>Eukaryota</taxon>
        <taxon>Metazoa</taxon>
        <taxon>Chordata</taxon>
        <taxon>Craniata</taxon>
        <taxon>Vertebrata</taxon>
        <taxon>Euteleostomi</taxon>
        <taxon>Actinopterygii</taxon>
        <taxon>Neopterygii</taxon>
        <taxon>Teleostei</taxon>
        <taxon>Ostariophysi</taxon>
        <taxon>Gonorynchiformes</taxon>
        <taxon>Chanidae</taxon>
        <taxon>Chanos</taxon>
    </lineage>
</organism>
<dbReference type="GeneID" id="115823341"/>